<feature type="domain" description="SCP2" evidence="1">
    <location>
        <begin position="56"/>
        <end position="143"/>
    </location>
</feature>
<sequence length="147" mass="16222">MSENDTAVPVDRSLAAEFNAIVRGIDDDTLNRSMSDALSRELVLAAVFREMPARMRADRTARKRAVVRWRIGDPAAVWTVVVDVGGCTTHSGPTDEIPDVTVELEMVPFLRLIAGQVGGFALTTTGRLRIKGNLLLARKLEDWFARE</sequence>
<evidence type="ECO:0000259" key="1">
    <source>
        <dbReference type="Pfam" id="PF02036"/>
    </source>
</evidence>
<dbReference type="Pfam" id="PF02036">
    <property type="entry name" value="SCP2"/>
    <property type="match status" value="1"/>
</dbReference>
<dbReference type="InterPro" id="IPR003033">
    <property type="entry name" value="SCP2_sterol-bd_dom"/>
</dbReference>
<keyword evidence="3" id="KW-1185">Reference proteome</keyword>
<name>A0ABW6S152_9NOCA</name>
<dbReference type="RefSeq" id="WP_387404536.1">
    <property type="nucleotide sequence ID" value="NZ_JBIAQY010000006.1"/>
</dbReference>
<accession>A0ABW6S152</accession>
<reference evidence="2 3" key="1">
    <citation type="submission" date="2024-10" db="EMBL/GenBank/DDBJ databases">
        <title>The Natural Products Discovery Center: Release of the First 8490 Sequenced Strains for Exploring Actinobacteria Biosynthetic Diversity.</title>
        <authorList>
            <person name="Kalkreuter E."/>
            <person name="Kautsar S.A."/>
            <person name="Yang D."/>
            <person name="Bader C.D."/>
            <person name="Teijaro C.N."/>
            <person name="Fluegel L."/>
            <person name="Davis C.M."/>
            <person name="Simpson J.R."/>
            <person name="Lauterbach L."/>
            <person name="Steele A.D."/>
            <person name="Gui C."/>
            <person name="Meng S."/>
            <person name="Li G."/>
            <person name="Viehrig K."/>
            <person name="Ye F."/>
            <person name="Su P."/>
            <person name="Kiefer A.F."/>
            <person name="Nichols A."/>
            <person name="Cepeda A.J."/>
            <person name="Yan W."/>
            <person name="Fan B."/>
            <person name="Jiang Y."/>
            <person name="Adhikari A."/>
            <person name="Zheng C.-J."/>
            <person name="Schuster L."/>
            <person name="Cowan T.M."/>
            <person name="Smanski M.J."/>
            <person name="Chevrette M.G."/>
            <person name="De Carvalho L.P.S."/>
            <person name="Shen B."/>
        </authorList>
    </citation>
    <scope>NUCLEOTIDE SEQUENCE [LARGE SCALE GENOMIC DNA]</scope>
    <source>
        <strain evidence="2 3">NPDC002593</strain>
    </source>
</reference>
<evidence type="ECO:0000313" key="2">
    <source>
        <dbReference type="EMBL" id="MFF3570026.1"/>
    </source>
</evidence>
<protein>
    <submittedName>
        <fullName evidence="2">SCP2 sterol-binding domain-containing protein</fullName>
    </submittedName>
</protein>
<dbReference type="SUPFAM" id="SSF55718">
    <property type="entry name" value="SCP-like"/>
    <property type="match status" value="1"/>
</dbReference>
<dbReference type="InterPro" id="IPR036527">
    <property type="entry name" value="SCP2_sterol-bd_dom_sf"/>
</dbReference>
<comment type="caution">
    <text evidence="2">The sequence shown here is derived from an EMBL/GenBank/DDBJ whole genome shotgun (WGS) entry which is preliminary data.</text>
</comment>
<proteinExistence type="predicted"/>
<organism evidence="2 3">
    <name type="scientific">Nocardia jiangxiensis</name>
    <dbReference type="NCBI Taxonomy" id="282685"/>
    <lineage>
        <taxon>Bacteria</taxon>
        <taxon>Bacillati</taxon>
        <taxon>Actinomycetota</taxon>
        <taxon>Actinomycetes</taxon>
        <taxon>Mycobacteriales</taxon>
        <taxon>Nocardiaceae</taxon>
        <taxon>Nocardia</taxon>
    </lineage>
</organism>
<gene>
    <name evidence="2" type="ORF">ACFYXQ_19805</name>
</gene>
<dbReference type="Gene3D" id="3.30.1050.10">
    <property type="entry name" value="SCP2 sterol-binding domain"/>
    <property type="match status" value="1"/>
</dbReference>
<dbReference type="EMBL" id="JBIAQY010000006">
    <property type="protein sequence ID" value="MFF3570026.1"/>
    <property type="molecule type" value="Genomic_DNA"/>
</dbReference>
<evidence type="ECO:0000313" key="3">
    <source>
        <dbReference type="Proteomes" id="UP001601992"/>
    </source>
</evidence>
<dbReference type="Proteomes" id="UP001601992">
    <property type="component" value="Unassembled WGS sequence"/>
</dbReference>